<organism evidence="1 2">
    <name type="scientific">Nocardioides pocheonensis</name>
    <dbReference type="NCBI Taxonomy" id="661485"/>
    <lineage>
        <taxon>Bacteria</taxon>
        <taxon>Bacillati</taxon>
        <taxon>Actinomycetota</taxon>
        <taxon>Actinomycetes</taxon>
        <taxon>Propionibacteriales</taxon>
        <taxon>Nocardioidaceae</taxon>
        <taxon>Nocardioides</taxon>
    </lineage>
</organism>
<comment type="caution">
    <text evidence="1">The sequence shown here is derived from an EMBL/GenBank/DDBJ whole genome shotgun (WGS) entry which is preliminary data.</text>
</comment>
<evidence type="ECO:0000313" key="1">
    <source>
        <dbReference type="EMBL" id="RNM15778.1"/>
    </source>
</evidence>
<proteinExistence type="predicted"/>
<accession>A0A3N0GUE2</accession>
<evidence type="ECO:0000313" key="2">
    <source>
        <dbReference type="Proteomes" id="UP000279994"/>
    </source>
</evidence>
<dbReference type="RefSeq" id="WP_123222029.1">
    <property type="nucleotide sequence ID" value="NZ_RJSF01000019.1"/>
</dbReference>
<dbReference type="AlphaFoldDB" id="A0A3N0GUE2"/>
<reference evidence="1 2" key="1">
    <citation type="submission" date="2018-11" db="EMBL/GenBank/DDBJ databases">
        <authorList>
            <person name="Li F."/>
        </authorList>
    </citation>
    <scope>NUCLEOTIDE SEQUENCE [LARGE SCALE GENOMIC DNA]</scope>
    <source>
        <strain evidence="1 2">Gsoil 818</strain>
    </source>
</reference>
<protein>
    <submittedName>
        <fullName evidence="1">Uncharacterized protein</fullName>
    </submittedName>
</protein>
<name>A0A3N0GUE2_9ACTN</name>
<gene>
    <name evidence="1" type="ORF">EFL26_06240</name>
</gene>
<sequence>MAESSPTPFVMEIARRLKAEGRFVMRVEPHGWRRGQLQAVVDVGWAARQAGRMLDRTVRLSTSRDGDGAGTYTVVAEVVR</sequence>
<dbReference type="EMBL" id="RJSF01000019">
    <property type="protein sequence ID" value="RNM15778.1"/>
    <property type="molecule type" value="Genomic_DNA"/>
</dbReference>
<dbReference type="Proteomes" id="UP000279994">
    <property type="component" value="Unassembled WGS sequence"/>
</dbReference>
<keyword evidence="2" id="KW-1185">Reference proteome</keyword>